<dbReference type="GO" id="GO:0004497">
    <property type="term" value="F:monooxygenase activity"/>
    <property type="evidence" value="ECO:0007669"/>
    <property type="project" value="UniProtKB-KW"/>
</dbReference>
<protein>
    <submittedName>
        <fullName evidence="4">Flavin-dependent oxidoreductase, luciferase family (Includes alkanesulfonate monooxygenase SsuD and methylene tetrahydromethanopterin reductase)</fullName>
    </submittedName>
</protein>
<accession>A0A1X7G6X6</accession>
<dbReference type="Pfam" id="PF00296">
    <property type="entry name" value="Bac_luciferase"/>
    <property type="match status" value="1"/>
</dbReference>
<dbReference type="GO" id="GO:0005829">
    <property type="term" value="C:cytosol"/>
    <property type="evidence" value="ECO:0007669"/>
    <property type="project" value="TreeGrafter"/>
</dbReference>
<dbReference type="GO" id="GO:0016705">
    <property type="term" value="F:oxidoreductase activity, acting on paired donors, with incorporation or reduction of molecular oxygen"/>
    <property type="evidence" value="ECO:0007669"/>
    <property type="project" value="InterPro"/>
</dbReference>
<dbReference type="GeneID" id="95553306"/>
<dbReference type="EMBL" id="FXAH01000013">
    <property type="protein sequence ID" value="SMF64253.1"/>
    <property type="molecule type" value="Genomic_DNA"/>
</dbReference>
<feature type="domain" description="Luciferase-like" evidence="3">
    <location>
        <begin position="21"/>
        <end position="326"/>
    </location>
</feature>
<dbReference type="AlphaFoldDB" id="A0A1X7G6X6"/>
<dbReference type="InterPro" id="IPR050766">
    <property type="entry name" value="Bact_Lucif_Oxidored"/>
</dbReference>
<evidence type="ECO:0000259" key="3">
    <source>
        <dbReference type="Pfam" id="PF00296"/>
    </source>
</evidence>
<dbReference type="OrthoDB" id="7055978at2"/>
<dbReference type="Gene3D" id="3.20.20.30">
    <property type="entry name" value="Luciferase-like domain"/>
    <property type="match status" value="1"/>
</dbReference>
<dbReference type="InterPro" id="IPR036661">
    <property type="entry name" value="Luciferase-like_sf"/>
</dbReference>
<dbReference type="InterPro" id="IPR011251">
    <property type="entry name" value="Luciferase-like_dom"/>
</dbReference>
<dbReference type="Proteomes" id="UP000192911">
    <property type="component" value="Unassembled WGS sequence"/>
</dbReference>
<gene>
    <name evidence="4" type="ORF">SAMN06295900_113167</name>
</gene>
<name>A0A1X7G6X6_TRICW</name>
<evidence type="ECO:0000256" key="2">
    <source>
        <dbReference type="ARBA" id="ARBA00023033"/>
    </source>
</evidence>
<dbReference type="PANTHER" id="PTHR30137">
    <property type="entry name" value="LUCIFERASE-LIKE MONOOXYGENASE"/>
    <property type="match status" value="1"/>
</dbReference>
<dbReference type="PANTHER" id="PTHR30137:SF8">
    <property type="entry name" value="BLR5498 PROTEIN"/>
    <property type="match status" value="1"/>
</dbReference>
<proteinExistence type="predicted"/>
<dbReference type="RefSeq" id="WP_085229417.1">
    <property type="nucleotide sequence ID" value="NZ_BSQD01000007.1"/>
</dbReference>
<dbReference type="STRING" id="28094.SAMN06295900_113167"/>
<evidence type="ECO:0000256" key="1">
    <source>
        <dbReference type="ARBA" id="ARBA00023002"/>
    </source>
</evidence>
<keyword evidence="5" id="KW-1185">Reference proteome</keyword>
<evidence type="ECO:0000313" key="5">
    <source>
        <dbReference type="Proteomes" id="UP000192911"/>
    </source>
</evidence>
<dbReference type="SUPFAM" id="SSF51679">
    <property type="entry name" value="Bacterial luciferase-like"/>
    <property type="match status" value="1"/>
</dbReference>
<organism evidence="4 5">
    <name type="scientific">Trinickia caryophylli</name>
    <name type="common">Paraburkholderia caryophylli</name>
    <dbReference type="NCBI Taxonomy" id="28094"/>
    <lineage>
        <taxon>Bacteria</taxon>
        <taxon>Pseudomonadati</taxon>
        <taxon>Pseudomonadota</taxon>
        <taxon>Betaproteobacteria</taxon>
        <taxon>Burkholderiales</taxon>
        <taxon>Burkholderiaceae</taxon>
        <taxon>Trinickia</taxon>
    </lineage>
</organism>
<sequence length="357" mass="40208">MKFSLFYELQMAKPTPDEEARLIAQCARQAVMADELGYHCLWAVEHHGLYGYSHSSAPEVFLSYVAGKTRKIRLGHGISLTPHRYNHPIRVAERVAMLDVLSGGRVNWGSGRSSSNIEPELFGASRDTLESEWREALELVPAIWQNDVFEWNGQHYKVPPTRIRPHPVQKPHPPMFAPAFSDHSLLSVAELGLGALNFSLGSFDEMVAKIGRYRAALANSPARPYARNDCFAVTVNTCVLPNDHEACRHGFRGARYFKDAFNLYYYRTPLPLSAPMSVNTDDLDDQTLAFTKKMRMNPETQLLSMIGDPAIAREKVRLFQEAGVDELLLCMQLGTVPPEIVERSLICFAEQVMSHFL</sequence>
<evidence type="ECO:0000313" key="4">
    <source>
        <dbReference type="EMBL" id="SMF64253.1"/>
    </source>
</evidence>
<keyword evidence="1" id="KW-0560">Oxidoreductase</keyword>
<keyword evidence="2 4" id="KW-0503">Monooxygenase</keyword>
<reference evidence="5" key="1">
    <citation type="submission" date="2017-04" db="EMBL/GenBank/DDBJ databases">
        <authorList>
            <person name="Varghese N."/>
            <person name="Submissions S."/>
        </authorList>
    </citation>
    <scope>NUCLEOTIDE SEQUENCE [LARGE SCALE GENOMIC DNA]</scope>
    <source>
        <strain evidence="5">Ballard 720</strain>
    </source>
</reference>